<feature type="compositionally biased region" description="Basic and acidic residues" evidence="1">
    <location>
        <begin position="105"/>
        <end position="119"/>
    </location>
</feature>
<evidence type="ECO:0000256" key="1">
    <source>
        <dbReference type="SAM" id="MobiDB-lite"/>
    </source>
</evidence>
<dbReference type="InterPro" id="IPR017887">
    <property type="entry name" value="TF_TCP_subgr"/>
</dbReference>
<accession>X1P9N4</accession>
<gene>
    <name evidence="3" type="ORF">S06H3_51370</name>
</gene>
<dbReference type="EMBL" id="BARV01032588">
    <property type="protein sequence ID" value="GAI35745.1"/>
    <property type="molecule type" value="Genomic_DNA"/>
</dbReference>
<protein>
    <recommendedName>
        <fullName evidence="2">TCP domain-containing protein</fullName>
    </recommendedName>
</protein>
<feature type="non-terminal residue" evidence="3">
    <location>
        <position position="119"/>
    </location>
</feature>
<organism evidence="3">
    <name type="scientific">marine sediment metagenome</name>
    <dbReference type="NCBI Taxonomy" id="412755"/>
    <lineage>
        <taxon>unclassified sequences</taxon>
        <taxon>metagenomes</taxon>
        <taxon>ecological metagenomes</taxon>
    </lineage>
</organism>
<proteinExistence type="predicted"/>
<dbReference type="AlphaFoldDB" id="X1P9N4"/>
<evidence type="ECO:0000313" key="3">
    <source>
        <dbReference type="EMBL" id="GAI35745.1"/>
    </source>
</evidence>
<comment type="caution">
    <text evidence="3">The sequence shown here is derived from an EMBL/GenBank/DDBJ whole genome shotgun (WGS) entry which is preliminary data.</text>
</comment>
<dbReference type="Pfam" id="PF03634">
    <property type="entry name" value="TCP"/>
    <property type="match status" value="1"/>
</dbReference>
<feature type="region of interest" description="Disordered" evidence="1">
    <location>
        <begin position="100"/>
        <end position="119"/>
    </location>
</feature>
<evidence type="ECO:0000259" key="2">
    <source>
        <dbReference type="Pfam" id="PF03634"/>
    </source>
</evidence>
<reference evidence="3" key="1">
    <citation type="journal article" date="2014" name="Front. Microbiol.">
        <title>High frequency of phylogenetically diverse reductive dehalogenase-homologous genes in deep subseafloor sedimentary metagenomes.</title>
        <authorList>
            <person name="Kawai M."/>
            <person name="Futagami T."/>
            <person name="Toyoda A."/>
            <person name="Takaki Y."/>
            <person name="Nishi S."/>
            <person name="Hori S."/>
            <person name="Arai W."/>
            <person name="Tsubouchi T."/>
            <person name="Morono Y."/>
            <person name="Uchiyama I."/>
            <person name="Ito T."/>
            <person name="Fujiyama A."/>
            <person name="Inagaki F."/>
            <person name="Takami H."/>
        </authorList>
    </citation>
    <scope>NUCLEOTIDE SEQUENCE</scope>
    <source>
        <strain evidence="3">Expedition CK06-06</strain>
    </source>
</reference>
<feature type="domain" description="TCP" evidence="2">
    <location>
        <begin position="13"/>
        <end position="92"/>
    </location>
</feature>
<name>X1P9N4_9ZZZZ</name>
<sequence length="119" mass="13776">MVKIEITRNLQKQLKRLRKKLGFDRYSSTIQWLIRNSTGVAVSKNDEHSLIEKNDLEKKQKSTDMVVSKNNNIISKQKTCNLLEEKTLVLADIHNRVDEINQESKAGHEGKKEIDPSFK</sequence>